<comment type="caution">
    <text evidence="2">The sequence shown here is derived from an EMBL/GenBank/DDBJ whole genome shotgun (WGS) entry which is preliminary data.</text>
</comment>
<keyword evidence="3" id="KW-1185">Reference proteome</keyword>
<dbReference type="Proteomes" id="UP001252207">
    <property type="component" value="Unassembled WGS sequence"/>
</dbReference>
<organism evidence="2 3">
    <name type="scientific">Providencia huaxiensis</name>
    <dbReference type="NCBI Taxonomy" id="2027290"/>
    <lineage>
        <taxon>Bacteria</taxon>
        <taxon>Pseudomonadati</taxon>
        <taxon>Pseudomonadota</taxon>
        <taxon>Gammaproteobacteria</taxon>
        <taxon>Enterobacterales</taxon>
        <taxon>Morganellaceae</taxon>
        <taxon>Providencia</taxon>
    </lineage>
</organism>
<reference evidence="2 3" key="1">
    <citation type="submission" date="2022-06" db="EMBL/GenBank/DDBJ databases">
        <title>Chromosome and plasmid sequencings of Enterobacteriales species co-exiting double carbapenemases.</title>
        <authorList>
            <person name="Fu Y."/>
        </authorList>
    </citation>
    <scope>NUCLEOTIDE SEQUENCE [LARGE SCALE GENOMIC DNA]</scope>
    <source>
        <strain evidence="2 3">21030615019</strain>
    </source>
</reference>
<gene>
    <name evidence="2" type="ORF">NLX89_16315</name>
</gene>
<keyword evidence="1" id="KW-0812">Transmembrane</keyword>
<accession>A0ABU2J0Q6</accession>
<keyword evidence="1" id="KW-0472">Membrane</keyword>
<feature type="transmembrane region" description="Helical" evidence="1">
    <location>
        <begin position="43"/>
        <end position="62"/>
    </location>
</feature>
<feature type="transmembrane region" description="Helical" evidence="1">
    <location>
        <begin position="20"/>
        <end position="37"/>
    </location>
</feature>
<sequence>MNPISFLEKDRSMDEKITQIITQISYWFAGLGLFFSGLSLYEWGFLIGVFASVLLGTLTYLLNRREQKRRTRILENYFSSKPVSHEDAEKLIEASIKSPKDL</sequence>
<evidence type="ECO:0000313" key="2">
    <source>
        <dbReference type="EMBL" id="MDT0134896.1"/>
    </source>
</evidence>
<evidence type="ECO:0000313" key="3">
    <source>
        <dbReference type="Proteomes" id="UP001252207"/>
    </source>
</evidence>
<protein>
    <submittedName>
        <fullName evidence="2">Class II holin family protein</fullName>
    </submittedName>
</protein>
<name>A0ABU2J0Q6_9GAMM</name>
<dbReference type="EMBL" id="JANAVW010000001">
    <property type="protein sequence ID" value="MDT0134896.1"/>
    <property type="molecule type" value="Genomic_DNA"/>
</dbReference>
<proteinExistence type="predicted"/>
<keyword evidence="1" id="KW-1133">Transmembrane helix</keyword>
<evidence type="ECO:0000256" key="1">
    <source>
        <dbReference type="SAM" id="Phobius"/>
    </source>
</evidence>
<dbReference type="GeneID" id="89491338"/>
<dbReference type="RefSeq" id="WP_311271417.1">
    <property type="nucleotide sequence ID" value="NZ_CP145912.1"/>
</dbReference>